<protein>
    <submittedName>
        <fullName evidence="1">Uncharacterized protein</fullName>
    </submittedName>
</protein>
<proteinExistence type="predicted"/>
<evidence type="ECO:0000313" key="2">
    <source>
        <dbReference type="Proteomes" id="UP000197619"/>
    </source>
</evidence>
<accession>A0A218UW40</accession>
<dbReference type="Proteomes" id="UP000197619">
    <property type="component" value="Unassembled WGS sequence"/>
</dbReference>
<organism evidence="1 2">
    <name type="scientific">Lonchura striata</name>
    <name type="common">white-rumped munia</name>
    <dbReference type="NCBI Taxonomy" id="40157"/>
    <lineage>
        <taxon>Eukaryota</taxon>
        <taxon>Metazoa</taxon>
        <taxon>Chordata</taxon>
        <taxon>Craniata</taxon>
        <taxon>Vertebrata</taxon>
        <taxon>Euteleostomi</taxon>
        <taxon>Archelosauria</taxon>
        <taxon>Archosauria</taxon>
        <taxon>Dinosauria</taxon>
        <taxon>Saurischia</taxon>
        <taxon>Theropoda</taxon>
        <taxon>Coelurosauria</taxon>
        <taxon>Aves</taxon>
        <taxon>Neognathae</taxon>
        <taxon>Neoaves</taxon>
        <taxon>Telluraves</taxon>
        <taxon>Australaves</taxon>
        <taxon>Passeriformes</taxon>
        <taxon>Passeroidea</taxon>
        <taxon>Estrildidae</taxon>
        <taxon>Estrildinae</taxon>
        <taxon>Lonchura</taxon>
    </lineage>
</organism>
<comment type="caution">
    <text evidence="1">The sequence shown here is derived from an EMBL/GenBank/DDBJ whole genome shotgun (WGS) entry which is preliminary data.</text>
</comment>
<sequence length="53" mass="6491">MSMKRKIFYWKHKAFKLFPVDSVKTDPQEEDCRTGFNRGNLMYFSFFYLLQIS</sequence>
<evidence type="ECO:0000313" key="1">
    <source>
        <dbReference type="EMBL" id="OWK57983.1"/>
    </source>
</evidence>
<keyword evidence="2" id="KW-1185">Reference proteome</keyword>
<gene>
    <name evidence="1" type="ORF">RLOC_00008395</name>
</gene>
<reference evidence="1 2" key="1">
    <citation type="submission" date="2017-05" db="EMBL/GenBank/DDBJ databases">
        <title>Genome of assembly of the Bengalese finch, Lonchura striata domestica.</title>
        <authorList>
            <person name="Colquitt B.M."/>
            <person name="Brainard M.S."/>
        </authorList>
    </citation>
    <scope>NUCLEOTIDE SEQUENCE [LARGE SCALE GENOMIC DNA]</scope>
    <source>
        <strain evidence="1">White83orange57</strain>
    </source>
</reference>
<dbReference type="AlphaFoldDB" id="A0A218UW40"/>
<name>A0A218UW40_9PASE</name>
<dbReference type="EMBL" id="MUZQ01000111">
    <property type="protein sequence ID" value="OWK57983.1"/>
    <property type="molecule type" value="Genomic_DNA"/>
</dbReference>